<dbReference type="EMBL" id="JARKIB010000032">
    <property type="protein sequence ID" value="KAJ7762528.1"/>
    <property type="molecule type" value="Genomic_DNA"/>
</dbReference>
<evidence type="ECO:0000313" key="3">
    <source>
        <dbReference type="Proteomes" id="UP001215598"/>
    </source>
</evidence>
<dbReference type="Proteomes" id="UP001215598">
    <property type="component" value="Unassembled WGS sequence"/>
</dbReference>
<evidence type="ECO:0000256" key="1">
    <source>
        <dbReference type="SAM" id="Phobius"/>
    </source>
</evidence>
<feature type="transmembrane region" description="Helical" evidence="1">
    <location>
        <begin position="20"/>
        <end position="43"/>
    </location>
</feature>
<comment type="caution">
    <text evidence="2">The sequence shown here is derived from an EMBL/GenBank/DDBJ whole genome shotgun (WGS) entry which is preliminary data.</text>
</comment>
<dbReference type="InterPro" id="IPR032675">
    <property type="entry name" value="LRR_dom_sf"/>
</dbReference>
<dbReference type="Gene3D" id="1.20.1280.50">
    <property type="match status" value="1"/>
</dbReference>
<accession>A0AAD7JDD1</accession>
<proteinExistence type="predicted"/>
<protein>
    <recommendedName>
        <fullName evidence="4">F-box domain-containing protein</fullName>
    </recommendedName>
</protein>
<dbReference type="AlphaFoldDB" id="A0AAD7JDD1"/>
<sequence>MLFSVWLRFSRRVDHVTSNLVLLHPLFPFFSLAGKILATLVLVSAQCNHYRWYCASNPAYTSIRRGKPREANVQVLFLVWIALFSLAADEVSSGHCRNRRIRRCVSRRLLSLCKYPPRIWHSWATRSNWGLTPLTRILLPEFHQSSNIIMPSHISTKLWKRSCGLSRWFLYESVPSDALEYSEAITSNGPIKLLPVEVLGEIFSWTLGDWGTMTDDASSLNLEPLTISHVCGHWRAVSLSMPMLWATIWIDRPRAPHIPMVKLWLERSRNCPLSINLRQTDPKSCLAFPTSNEHDLTDEIFGLLIPQLHRWQAIDFILKTDTQQSLLSIPEDEAVALEHVALHLDSWDTTGAELLQATLYSRPSVRSVHLSPASNRQDVAWTQLTHLDAELECTVETCLGILAACPTLSSAKFTCSSQPDWAHTPFKHSTPYLTLPSLVDLTIKASRVDLSPFFTCLTLPALHSVALDYCHVPRAVLDHQALHALLERSSCGLEVFSLHETARIRDEQRHIAFLRSPHMTSVVDLELKVDMTDELVKFLTLGGEGDPQLVNLTALALSDCRGDHISDELLFALLSSRSPSTGPAFLRSVELQLRLTGHTFPVETYRDQLELRVELLKCFCK</sequence>
<keyword evidence="3" id="KW-1185">Reference proteome</keyword>
<evidence type="ECO:0000313" key="2">
    <source>
        <dbReference type="EMBL" id="KAJ7762528.1"/>
    </source>
</evidence>
<gene>
    <name evidence="2" type="ORF">B0H16DRAFT_516270</name>
</gene>
<keyword evidence="1" id="KW-0472">Membrane</keyword>
<evidence type="ECO:0008006" key="4">
    <source>
        <dbReference type="Google" id="ProtNLM"/>
    </source>
</evidence>
<name>A0AAD7JDD1_9AGAR</name>
<keyword evidence="1" id="KW-0812">Transmembrane</keyword>
<reference evidence="2" key="1">
    <citation type="submission" date="2023-03" db="EMBL/GenBank/DDBJ databases">
        <title>Massive genome expansion in bonnet fungi (Mycena s.s.) driven by repeated elements and novel gene families across ecological guilds.</title>
        <authorList>
            <consortium name="Lawrence Berkeley National Laboratory"/>
            <person name="Harder C.B."/>
            <person name="Miyauchi S."/>
            <person name="Viragh M."/>
            <person name="Kuo A."/>
            <person name="Thoen E."/>
            <person name="Andreopoulos B."/>
            <person name="Lu D."/>
            <person name="Skrede I."/>
            <person name="Drula E."/>
            <person name="Henrissat B."/>
            <person name="Morin E."/>
            <person name="Kohler A."/>
            <person name="Barry K."/>
            <person name="LaButti K."/>
            <person name="Morin E."/>
            <person name="Salamov A."/>
            <person name="Lipzen A."/>
            <person name="Mereny Z."/>
            <person name="Hegedus B."/>
            <person name="Baldrian P."/>
            <person name="Stursova M."/>
            <person name="Weitz H."/>
            <person name="Taylor A."/>
            <person name="Grigoriev I.V."/>
            <person name="Nagy L.G."/>
            <person name="Martin F."/>
            <person name="Kauserud H."/>
        </authorList>
    </citation>
    <scope>NUCLEOTIDE SEQUENCE</scope>
    <source>
        <strain evidence="2">CBHHK182m</strain>
    </source>
</reference>
<dbReference type="Gene3D" id="3.80.10.10">
    <property type="entry name" value="Ribonuclease Inhibitor"/>
    <property type="match status" value="1"/>
</dbReference>
<organism evidence="2 3">
    <name type="scientific">Mycena metata</name>
    <dbReference type="NCBI Taxonomy" id="1033252"/>
    <lineage>
        <taxon>Eukaryota</taxon>
        <taxon>Fungi</taxon>
        <taxon>Dikarya</taxon>
        <taxon>Basidiomycota</taxon>
        <taxon>Agaricomycotina</taxon>
        <taxon>Agaricomycetes</taxon>
        <taxon>Agaricomycetidae</taxon>
        <taxon>Agaricales</taxon>
        <taxon>Marasmiineae</taxon>
        <taxon>Mycenaceae</taxon>
        <taxon>Mycena</taxon>
    </lineage>
</organism>
<keyword evidence="1" id="KW-1133">Transmembrane helix</keyword>